<evidence type="ECO:0000313" key="4">
    <source>
        <dbReference type="Proteomes" id="UP001210925"/>
    </source>
</evidence>
<dbReference type="Pfam" id="PF05794">
    <property type="entry name" value="Tcp11"/>
    <property type="match status" value="1"/>
</dbReference>
<name>A0AAD5ULZ0_9FUNG</name>
<dbReference type="GO" id="GO:0010737">
    <property type="term" value="P:protein kinase A signaling"/>
    <property type="evidence" value="ECO:0007669"/>
    <property type="project" value="TreeGrafter"/>
</dbReference>
<reference evidence="3" key="1">
    <citation type="submission" date="2020-05" db="EMBL/GenBank/DDBJ databases">
        <title>Phylogenomic resolution of chytrid fungi.</title>
        <authorList>
            <person name="Stajich J.E."/>
            <person name="Amses K."/>
            <person name="Simmons R."/>
            <person name="Seto K."/>
            <person name="Myers J."/>
            <person name="Bonds A."/>
            <person name="Quandt C.A."/>
            <person name="Barry K."/>
            <person name="Liu P."/>
            <person name="Grigoriev I."/>
            <person name="Longcore J.E."/>
            <person name="James T.Y."/>
        </authorList>
    </citation>
    <scope>NUCLEOTIDE SEQUENCE</scope>
    <source>
        <strain evidence="3">PLAUS21</strain>
    </source>
</reference>
<evidence type="ECO:0000313" key="3">
    <source>
        <dbReference type="EMBL" id="KAJ3259442.1"/>
    </source>
</evidence>
<dbReference type="Proteomes" id="UP001210925">
    <property type="component" value="Unassembled WGS sequence"/>
</dbReference>
<proteinExistence type="inferred from homology"/>
<dbReference type="InterPro" id="IPR008862">
    <property type="entry name" value="Tcp11"/>
</dbReference>
<dbReference type="EMBL" id="JADGKB010000018">
    <property type="protein sequence ID" value="KAJ3259419.1"/>
    <property type="molecule type" value="Genomic_DNA"/>
</dbReference>
<dbReference type="EMBL" id="JADGKB010000018">
    <property type="protein sequence ID" value="KAJ3259442.1"/>
    <property type="molecule type" value="Genomic_DNA"/>
</dbReference>
<gene>
    <name evidence="2" type="ORF">HK103_002322</name>
    <name evidence="3" type="ORF">HK103_002345</name>
</gene>
<evidence type="ECO:0000313" key="2">
    <source>
        <dbReference type="EMBL" id="KAJ3259419.1"/>
    </source>
</evidence>
<dbReference type="AlphaFoldDB" id="A0AAD5ULZ0"/>
<protein>
    <submittedName>
        <fullName evidence="3">Uncharacterized protein</fullName>
    </submittedName>
</protein>
<dbReference type="PANTHER" id="PTHR12832">
    <property type="entry name" value="TESTIS-SPECIFIC PROTEIN PBS13 T-COMPLEX 11"/>
    <property type="match status" value="1"/>
</dbReference>
<dbReference type="PANTHER" id="PTHR12832:SF11">
    <property type="entry name" value="LD23868P"/>
    <property type="match status" value="1"/>
</dbReference>
<sequence>MESTFFTIDASPLVKRSRKPKHVEKRLKSRPTSDVSDGLARHEAFLAARREKLSNRTAHVKKVVDVHKSKMSKNRETKLSMIEQTMESANQKRQTRLDKSVAFHGKQVKRAQEIARTQLQRSIEDKAILKNAIDTRLRISEFRRKRLQEIPRSRLLDSQSWELQESLAVQDESAQVIQHWWRRVKFVPLAKVYRKVGLTKKKASKMSFDALVSRIQSAILIKATNFLLLRAKKMSIKKPKKWNNPARVLLSAYLIACYPSETLQNMDAQEEDIAALADKLLSDMEHWIAAANSNVIGALGNTFLASFVEFYEAFEAWKSRDTMKIVDDIIRHFMELDRLWVSVHHQIDAINEWAPAIKEQQQTHLNRIKKFGDAAIQRLASARMEFRESLTDQEPKLIEPEEMKLFVSAVEFYVFEQPQNQDSLVSEPEQEIQKDLGSFGDLFSNEQLAHELILDPEFSLKPKEKTPFEARVEEIAKKAYADAIQEELNQKIYHKNVLNILMEIRQALIGMVDEKGAVAREVGEVLEKEYLVHQMEKQVFDLSAVIKYVGEKMLKLCAPIRDAEIRALNNEPQLSTILIKMVAILEMMKLDLANFRLQSIKPHLRQQAVEYEKNKFNQALKQKTVSLEKTKLWLLKSVQALTQVKDERNPENIENGIKLRFEQVFSHALLSLLFSTTPVEQSTLAETLIMDGKRLFDYQNEIQAITIVSAMVMLSKNIVADLRLENELVREMSTRLFKLLKQADTNVESLANEIIETCNIMYHKQTKLVSSLSSMTSATRDQKLKELTPEQCELLNSMVQKTLSYKDPLFNVLNRRIEKVIRVTMESKFRRDSLGKNGLDTVDEELEMLANKIAIFAKHNKAVYGVHYDSILNQLV</sequence>
<evidence type="ECO:0000256" key="1">
    <source>
        <dbReference type="ARBA" id="ARBA00010954"/>
    </source>
</evidence>
<keyword evidence="4" id="KW-1185">Reference proteome</keyword>
<comment type="caution">
    <text evidence="3">The sequence shown here is derived from an EMBL/GenBank/DDBJ whole genome shotgun (WGS) entry which is preliminary data.</text>
</comment>
<accession>A0AAD5ULZ0</accession>
<organism evidence="3 4">
    <name type="scientific">Boothiomyces macroporosus</name>
    <dbReference type="NCBI Taxonomy" id="261099"/>
    <lineage>
        <taxon>Eukaryota</taxon>
        <taxon>Fungi</taxon>
        <taxon>Fungi incertae sedis</taxon>
        <taxon>Chytridiomycota</taxon>
        <taxon>Chytridiomycota incertae sedis</taxon>
        <taxon>Chytridiomycetes</taxon>
        <taxon>Rhizophydiales</taxon>
        <taxon>Terramycetaceae</taxon>
        <taxon>Boothiomyces</taxon>
    </lineage>
</organism>
<comment type="similarity">
    <text evidence="1">Belongs to the TCP11 family.</text>
</comment>